<evidence type="ECO:0000313" key="5">
    <source>
        <dbReference type="Proteomes" id="UP000235786"/>
    </source>
</evidence>
<dbReference type="PANTHER" id="PTHR44196">
    <property type="entry name" value="DEHYDROGENASE/REDUCTASE SDR FAMILY MEMBER 7B"/>
    <property type="match status" value="1"/>
</dbReference>
<dbReference type="PRINTS" id="PR00081">
    <property type="entry name" value="GDHRDH"/>
</dbReference>
<dbReference type="Gene3D" id="3.40.50.720">
    <property type="entry name" value="NAD(P)-binding Rossmann-like Domain"/>
    <property type="match status" value="1"/>
</dbReference>
<dbReference type="OrthoDB" id="1933717at2759"/>
<proteinExistence type="inferred from homology"/>
<feature type="non-terminal residue" evidence="4">
    <location>
        <position position="1"/>
    </location>
</feature>
<evidence type="ECO:0000313" key="4">
    <source>
        <dbReference type="EMBL" id="PMD42114.1"/>
    </source>
</evidence>
<name>A0A2J6RUC5_HYAVF</name>
<dbReference type="Proteomes" id="UP000235786">
    <property type="component" value="Unassembled WGS sequence"/>
</dbReference>
<reference evidence="4 5" key="1">
    <citation type="submission" date="2016-04" db="EMBL/GenBank/DDBJ databases">
        <title>A degradative enzymes factory behind the ericoid mycorrhizal symbiosis.</title>
        <authorList>
            <consortium name="DOE Joint Genome Institute"/>
            <person name="Martino E."/>
            <person name="Morin E."/>
            <person name="Grelet G."/>
            <person name="Kuo A."/>
            <person name="Kohler A."/>
            <person name="Daghino S."/>
            <person name="Barry K."/>
            <person name="Choi C."/>
            <person name="Cichocki N."/>
            <person name="Clum A."/>
            <person name="Copeland A."/>
            <person name="Hainaut M."/>
            <person name="Haridas S."/>
            <person name="Labutti K."/>
            <person name="Lindquist E."/>
            <person name="Lipzen A."/>
            <person name="Khouja H.-R."/>
            <person name="Murat C."/>
            <person name="Ohm R."/>
            <person name="Olson A."/>
            <person name="Spatafora J."/>
            <person name="Veneault-Fourrey C."/>
            <person name="Henrissat B."/>
            <person name="Grigoriev I."/>
            <person name="Martin F."/>
            <person name="Perotto S."/>
        </authorList>
    </citation>
    <scope>NUCLEOTIDE SEQUENCE [LARGE SCALE GENOMIC DNA]</scope>
    <source>
        <strain evidence="4 5">F</strain>
    </source>
</reference>
<evidence type="ECO:0000256" key="1">
    <source>
        <dbReference type="ARBA" id="ARBA00006484"/>
    </source>
</evidence>
<dbReference type="PRINTS" id="PR00080">
    <property type="entry name" value="SDRFAMILY"/>
</dbReference>
<feature type="non-terminal residue" evidence="4">
    <location>
        <position position="189"/>
    </location>
</feature>
<dbReference type="SUPFAM" id="SSF51735">
    <property type="entry name" value="NAD(P)-binding Rossmann-fold domains"/>
    <property type="match status" value="1"/>
</dbReference>
<keyword evidence="5" id="KW-1185">Reference proteome</keyword>
<dbReference type="GO" id="GO:0016020">
    <property type="term" value="C:membrane"/>
    <property type="evidence" value="ECO:0007669"/>
    <property type="project" value="TreeGrafter"/>
</dbReference>
<dbReference type="InterPro" id="IPR002347">
    <property type="entry name" value="SDR_fam"/>
</dbReference>
<dbReference type="PANTHER" id="PTHR44196:SF1">
    <property type="entry name" value="DEHYDROGENASE_REDUCTASE SDR FAMILY MEMBER 7B"/>
    <property type="match status" value="1"/>
</dbReference>
<dbReference type="GO" id="GO:0016491">
    <property type="term" value="F:oxidoreductase activity"/>
    <property type="evidence" value="ECO:0007669"/>
    <property type="project" value="UniProtKB-KW"/>
</dbReference>
<protein>
    <submittedName>
        <fullName evidence="4">NAD(P)-binding protein</fullName>
    </submittedName>
</protein>
<organism evidence="4 5">
    <name type="scientific">Hyaloscypha variabilis (strain UAMH 11265 / GT02V1 / F)</name>
    <name type="common">Meliniomyces variabilis</name>
    <dbReference type="NCBI Taxonomy" id="1149755"/>
    <lineage>
        <taxon>Eukaryota</taxon>
        <taxon>Fungi</taxon>
        <taxon>Dikarya</taxon>
        <taxon>Ascomycota</taxon>
        <taxon>Pezizomycotina</taxon>
        <taxon>Leotiomycetes</taxon>
        <taxon>Helotiales</taxon>
        <taxon>Hyaloscyphaceae</taxon>
        <taxon>Hyaloscypha</taxon>
        <taxon>Hyaloscypha variabilis</taxon>
    </lineage>
</organism>
<evidence type="ECO:0000256" key="2">
    <source>
        <dbReference type="ARBA" id="ARBA00023002"/>
    </source>
</evidence>
<dbReference type="STRING" id="1149755.A0A2J6RUC5"/>
<accession>A0A2J6RUC5</accession>
<dbReference type="InterPro" id="IPR036291">
    <property type="entry name" value="NAD(P)-bd_dom_sf"/>
</dbReference>
<dbReference type="Pfam" id="PF00106">
    <property type="entry name" value="adh_short"/>
    <property type="match status" value="1"/>
</dbReference>
<comment type="similarity">
    <text evidence="1 3">Belongs to the short-chain dehydrogenases/reductases (SDR) family.</text>
</comment>
<gene>
    <name evidence="4" type="ORF">L207DRAFT_392886</name>
</gene>
<keyword evidence="2" id="KW-0560">Oxidoreductase</keyword>
<dbReference type="EMBL" id="KZ613943">
    <property type="protein sequence ID" value="PMD42114.1"/>
    <property type="molecule type" value="Genomic_DNA"/>
</dbReference>
<dbReference type="AlphaFoldDB" id="A0A2J6RUC5"/>
<sequence>QVVLITGASRGIGRATALAFAAAGASLAVLARTSPDLEKLASEITTRYGTLILTITGDVLSAPESIINSVIDKFGKIDILINNAGIYRMSRFRTDPSIAAYWKVFEVNVKGPLVLLHAALPFFAKNEGGKGIVITVGSAAADLPLPFQSAYNASKAAVQKAVQILDMELKEQGVLNFLVQPGAMVTDLG</sequence>
<evidence type="ECO:0000256" key="3">
    <source>
        <dbReference type="RuleBase" id="RU000363"/>
    </source>
</evidence>